<dbReference type="InterPro" id="IPR039298">
    <property type="entry name" value="ACOT13"/>
</dbReference>
<evidence type="ECO:0000313" key="4">
    <source>
        <dbReference type="EMBL" id="WWQ60870.1"/>
    </source>
</evidence>
<gene>
    <name evidence="4" type="ORF">V6M85_01975</name>
</gene>
<dbReference type="EMBL" id="CP146016">
    <property type="protein sequence ID" value="WWQ60870.1"/>
    <property type="molecule type" value="Genomic_DNA"/>
</dbReference>
<sequence>MLTAEELNEILKQEEMFNFIGIRFEKLEKGYSRLSFNFDKKLTRIGNILHGGVIFSAVDYAGSMAIRTLDDVKDGVTAELKINFLKPMKDGPFVVEARVISEGKRLVVVDISAYDGNGNLCAKALGTWVVYR</sequence>
<dbReference type="Pfam" id="PF03061">
    <property type="entry name" value="4HBT"/>
    <property type="match status" value="1"/>
</dbReference>
<dbReference type="PANTHER" id="PTHR21660">
    <property type="entry name" value="THIOESTERASE SUPERFAMILY MEMBER-RELATED"/>
    <property type="match status" value="1"/>
</dbReference>
<keyword evidence="2 4" id="KW-0378">Hydrolase</keyword>
<dbReference type="CDD" id="cd03443">
    <property type="entry name" value="PaaI_thioesterase"/>
    <property type="match status" value="1"/>
</dbReference>
<dbReference type="SUPFAM" id="SSF54637">
    <property type="entry name" value="Thioesterase/thiol ester dehydrase-isomerase"/>
    <property type="match status" value="1"/>
</dbReference>
<dbReference type="EC" id="3.1.2.-" evidence="4"/>
<proteinExistence type="inferred from homology"/>
<evidence type="ECO:0000256" key="2">
    <source>
        <dbReference type="ARBA" id="ARBA00022801"/>
    </source>
</evidence>
<reference evidence="4 5" key="1">
    <citation type="submission" date="2024-02" db="EMBL/GenBank/DDBJ databases">
        <title>STSV induces naive adaptation in Sulfolobus.</title>
        <authorList>
            <person name="Xiang X."/>
            <person name="Song M."/>
        </authorList>
    </citation>
    <scope>NUCLEOTIDE SEQUENCE [LARGE SCALE GENOMIC DNA]</scope>
    <source>
        <strain evidence="4 5">RT2</strain>
    </source>
</reference>
<evidence type="ECO:0000259" key="3">
    <source>
        <dbReference type="Pfam" id="PF03061"/>
    </source>
</evidence>
<dbReference type="FunFam" id="3.10.129.10:FF:000113">
    <property type="entry name" value="Thioesterase superfamily protein"/>
    <property type="match status" value="1"/>
</dbReference>
<dbReference type="InterPro" id="IPR006683">
    <property type="entry name" value="Thioestr_dom"/>
</dbReference>
<dbReference type="GeneID" id="89335498"/>
<dbReference type="GO" id="GO:0047617">
    <property type="term" value="F:fatty acyl-CoA hydrolase activity"/>
    <property type="evidence" value="ECO:0007669"/>
    <property type="project" value="InterPro"/>
</dbReference>
<dbReference type="AlphaFoldDB" id="A0AAX4L1P0"/>
<dbReference type="PANTHER" id="PTHR21660:SF1">
    <property type="entry name" value="ACYL-COENZYME A THIOESTERASE 13"/>
    <property type="match status" value="1"/>
</dbReference>
<evidence type="ECO:0000256" key="1">
    <source>
        <dbReference type="ARBA" id="ARBA00008324"/>
    </source>
</evidence>
<dbReference type="RefSeq" id="WP_338602322.1">
    <property type="nucleotide sequence ID" value="NZ_CP146016.1"/>
</dbReference>
<dbReference type="Gene3D" id="3.10.129.10">
    <property type="entry name" value="Hotdog Thioesterase"/>
    <property type="match status" value="1"/>
</dbReference>
<name>A0AAX4L1P0_9CREN</name>
<comment type="similarity">
    <text evidence="1">Belongs to the thioesterase PaaI family.</text>
</comment>
<keyword evidence="5" id="KW-1185">Reference proteome</keyword>
<evidence type="ECO:0000313" key="5">
    <source>
        <dbReference type="Proteomes" id="UP001432202"/>
    </source>
</evidence>
<protein>
    <submittedName>
        <fullName evidence="4">PaaI family thioesterase</fullName>
        <ecNumber evidence="4">3.1.2.-</ecNumber>
    </submittedName>
</protein>
<dbReference type="Proteomes" id="UP001432202">
    <property type="component" value="Chromosome"/>
</dbReference>
<organism evidence="4 5">
    <name type="scientific">Sulfolobus tengchongensis</name>
    <dbReference type="NCBI Taxonomy" id="207809"/>
    <lineage>
        <taxon>Archaea</taxon>
        <taxon>Thermoproteota</taxon>
        <taxon>Thermoprotei</taxon>
        <taxon>Sulfolobales</taxon>
        <taxon>Sulfolobaceae</taxon>
        <taxon>Sulfolobus</taxon>
    </lineage>
</organism>
<feature type="domain" description="Thioesterase" evidence="3">
    <location>
        <begin position="47"/>
        <end position="122"/>
    </location>
</feature>
<dbReference type="InterPro" id="IPR029069">
    <property type="entry name" value="HotDog_dom_sf"/>
</dbReference>
<accession>A0AAX4L1P0</accession>
<dbReference type="InterPro" id="IPR003736">
    <property type="entry name" value="PAAI_dom"/>
</dbReference>
<dbReference type="NCBIfam" id="TIGR00369">
    <property type="entry name" value="unchar_dom_1"/>
    <property type="match status" value="1"/>
</dbReference>